<dbReference type="GO" id="GO:0044550">
    <property type="term" value="P:secondary metabolite biosynthetic process"/>
    <property type="evidence" value="ECO:0007669"/>
    <property type="project" value="TreeGrafter"/>
</dbReference>
<keyword evidence="1" id="KW-0596">Phosphopantetheine</keyword>
<gene>
    <name evidence="5" type="ORF">Scani_44840</name>
</gene>
<dbReference type="Gene3D" id="1.10.1200.10">
    <property type="entry name" value="ACP-like"/>
    <property type="match status" value="1"/>
</dbReference>
<feature type="region of interest" description="Disordered" evidence="3">
    <location>
        <begin position="1"/>
        <end position="23"/>
    </location>
</feature>
<name>A0A640SCH9_9ACTN</name>
<organism evidence="5 6">
    <name type="scientific">Streptomyces caniferus</name>
    <dbReference type="NCBI Taxonomy" id="285557"/>
    <lineage>
        <taxon>Bacteria</taxon>
        <taxon>Bacillati</taxon>
        <taxon>Actinomycetota</taxon>
        <taxon>Actinomycetes</taxon>
        <taxon>Kitasatosporales</taxon>
        <taxon>Streptomycetaceae</taxon>
        <taxon>Streptomyces</taxon>
    </lineage>
</organism>
<comment type="caution">
    <text evidence="5">The sequence shown here is derived from an EMBL/GenBank/DDBJ whole genome shotgun (WGS) entry which is preliminary data.</text>
</comment>
<protein>
    <recommendedName>
        <fullName evidence="4">Carrier domain-containing protein</fullName>
    </recommendedName>
</protein>
<dbReference type="SUPFAM" id="SSF47336">
    <property type="entry name" value="ACP-like"/>
    <property type="match status" value="1"/>
</dbReference>
<dbReference type="PROSITE" id="PS50075">
    <property type="entry name" value="CARRIER"/>
    <property type="match status" value="1"/>
</dbReference>
<evidence type="ECO:0000256" key="2">
    <source>
        <dbReference type="ARBA" id="ARBA00022553"/>
    </source>
</evidence>
<dbReference type="InterPro" id="IPR045851">
    <property type="entry name" value="AMP-bd_C_sf"/>
</dbReference>
<dbReference type="Pfam" id="PF13193">
    <property type="entry name" value="AMP-binding_C"/>
    <property type="match status" value="1"/>
</dbReference>
<dbReference type="OrthoDB" id="2472181at2"/>
<evidence type="ECO:0000313" key="5">
    <source>
        <dbReference type="EMBL" id="GFE08216.1"/>
    </source>
</evidence>
<evidence type="ECO:0000313" key="6">
    <source>
        <dbReference type="Proteomes" id="UP000435837"/>
    </source>
</evidence>
<dbReference type="GO" id="GO:0043041">
    <property type="term" value="P:amino acid activation for nonribosomal peptide biosynthetic process"/>
    <property type="evidence" value="ECO:0007669"/>
    <property type="project" value="TreeGrafter"/>
</dbReference>
<evidence type="ECO:0000259" key="4">
    <source>
        <dbReference type="PROSITE" id="PS50075"/>
    </source>
</evidence>
<dbReference type="SMART" id="SM00823">
    <property type="entry name" value="PKS_PP"/>
    <property type="match status" value="1"/>
</dbReference>
<dbReference type="GO" id="GO:0017000">
    <property type="term" value="P:antibiotic biosynthetic process"/>
    <property type="evidence" value="ECO:0007669"/>
    <property type="project" value="UniProtKB-ARBA"/>
</dbReference>
<dbReference type="EMBL" id="BLIN01000005">
    <property type="protein sequence ID" value="GFE08216.1"/>
    <property type="molecule type" value="Genomic_DNA"/>
</dbReference>
<reference evidence="5 6" key="1">
    <citation type="submission" date="2019-12" db="EMBL/GenBank/DDBJ databases">
        <title>Whole genome shotgun sequence of Streptomyces caniferus NBRC 15389.</title>
        <authorList>
            <person name="Ichikawa N."/>
            <person name="Kimura A."/>
            <person name="Kitahashi Y."/>
            <person name="Komaki H."/>
            <person name="Tamura T."/>
        </authorList>
    </citation>
    <scope>NUCLEOTIDE SEQUENCE [LARGE SCALE GENOMIC DNA]</scope>
    <source>
        <strain evidence="5 6">NBRC 15389</strain>
    </source>
</reference>
<dbReference type="InterPro" id="IPR036736">
    <property type="entry name" value="ACP-like_sf"/>
</dbReference>
<dbReference type="InterPro" id="IPR025110">
    <property type="entry name" value="AMP-bd_C"/>
</dbReference>
<sequence length="623" mass="67321">MSDTSSMSPAHASRAPASGLPASAFGRSRRVDTLLLERWDSDPHRAALIDPDTGTVVTASDLKERVLWVARALRERGVRSGDLVVVHQERSVAFVVSILGVLFAGGAQVALDVNDPTERTLETIADCGPRMIVTGPASRLAATVPVLVVTGEERDRDQPEFRAEPDALDADQPAVVLYTSGSTGRPKASLISHGALVSRLSALQGTHPLGADDRIIHHTTCTFDMFLIETYWPLLAGAGVVIAAPGRQRDADYLARLIQECDVTTFYCVVSLLELFLLARPPGERYDGLKRVLTGGEPLSPELVKRFHSRSTASLTNLYGPSECTIYCTAWECPRDPQLDTVLIGSAVEETSLWILDPDGKPVADGEVGELYIGGAGLALGYLHRPELTTERFVPDHLGEPGGRLYRSGDLVRTHPSGALEFHGRVDRQIKIRGVRIEPGEIESAALRCAGVRQAAVIAQGHGVEKRLVAFLVAEPDTDGTGLVPTVREHLRTLLPGRVVPSAIQVVDRLPLTANGKLDGTLLARWAADSAADELPDIDAIDSDGPLEDVVEKVWQAVLRTADIDKDADFFDIGGDSFKAVRIVEKMQHLLGVAIPLETLLQEPTVHDFATGLRRLTEQEQAC</sequence>
<dbReference type="CDD" id="cd05930">
    <property type="entry name" value="A_NRPS"/>
    <property type="match status" value="1"/>
</dbReference>
<dbReference type="InterPro" id="IPR009081">
    <property type="entry name" value="PP-bd_ACP"/>
</dbReference>
<dbReference type="InterPro" id="IPR010071">
    <property type="entry name" value="AA_adenyl_dom"/>
</dbReference>
<evidence type="ECO:0000256" key="3">
    <source>
        <dbReference type="SAM" id="MobiDB-lite"/>
    </source>
</evidence>
<dbReference type="NCBIfam" id="TIGR01733">
    <property type="entry name" value="AA-adenyl-dom"/>
    <property type="match status" value="1"/>
</dbReference>
<dbReference type="InterPro" id="IPR000873">
    <property type="entry name" value="AMP-dep_synth/lig_dom"/>
</dbReference>
<dbReference type="PANTHER" id="PTHR45527">
    <property type="entry name" value="NONRIBOSOMAL PEPTIDE SYNTHETASE"/>
    <property type="match status" value="1"/>
</dbReference>
<dbReference type="GeneID" id="96633970"/>
<dbReference type="Pfam" id="PF00501">
    <property type="entry name" value="AMP-binding"/>
    <property type="match status" value="1"/>
</dbReference>
<dbReference type="GO" id="GO:0031177">
    <property type="term" value="F:phosphopantetheine binding"/>
    <property type="evidence" value="ECO:0007669"/>
    <property type="project" value="InterPro"/>
</dbReference>
<dbReference type="InterPro" id="IPR020806">
    <property type="entry name" value="PKS_PP-bd"/>
</dbReference>
<dbReference type="PANTHER" id="PTHR45527:SF1">
    <property type="entry name" value="FATTY ACID SYNTHASE"/>
    <property type="match status" value="1"/>
</dbReference>
<dbReference type="Gene3D" id="3.40.50.12780">
    <property type="entry name" value="N-terminal domain of ligase-like"/>
    <property type="match status" value="1"/>
</dbReference>
<evidence type="ECO:0000256" key="1">
    <source>
        <dbReference type="ARBA" id="ARBA00022450"/>
    </source>
</evidence>
<dbReference type="Proteomes" id="UP000435837">
    <property type="component" value="Unassembled WGS sequence"/>
</dbReference>
<dbReference type="PROSITE" id="PS00455">
    <property type="entry name" value="AMP_BINDING"/>
    <property type="match status" value="1"/>
</dbReference>
<proteinExistence type="predicted"/>
<dbReference type="GO" id="GO:0005737">
    <property type="term" value="C:cytoplasm"/>
    <property type="evidence" value="ECO:0007669"/>
    <property type="project" value="TreeGrafter"/>
</dbReference>
<dbReference type="RefSeq" id="WP_159478874.1">
    <property type="nucleotide sequence ID" value="NZ_BAAATH010000029.1"/>
</dbReference>
<accession>A0A640SCH9</accession>
<feature type="domain" description="Carrier" evidence="4">
    <location>
        <begin position="542"/>
        <end position="617"/>
    </location>
</feature>
<dbReference type="Gene3D" id="3.30.300.30">
    <property type="match status" value="1"/>
</dbReference>
<dbReference type="InterPro" id="IPR042099">
    <property type="entry name" value="ANL_N_sf"/>
</dbReference>
<dbReference type="SUPFAM" id="SSF56801">
    <property type="entry name" value="Acetyl-CoA synthetase-like"/>
    <property type="match status" value="1"/>
</dbReference>
<keyword evidence="2" id="KW-0597">Phosphoprotein</keyword>
<dbReference type="Pfam" id="PF00550">
    <property type="entry name" value="PP-binding"/>
    <property type="match status" value="1"/>
</dbReference>
<dbReference type="AlphaFoldDB" id="A0A640SCH9"/>
<dbReference type="InterPro" id="IPR020845">
    <property type="entry name" value="AMP-binding_CS"/>
</dbReference>